<gene>
    <name evidence="9" type="ORF">OBRU01_23907</name>
</gene>
<feature type="transmembrane region" description="Helical" evidence="7">
    <location>
        <begin position="67"/>
        <end position="88"/>
    </location>
</feature>
<evidence type="ECO:0000256" key="5">
    <source>
        <dbReference type="PROSITE-ProRule" id="PRU00581"/>
    </source>
</evidence>
<comment type="subcellular location">
    <subcellularLocation>
        <location evidence="1">Membrane</location>
        <topology evidence="1">Multi-pass membrane protein</topology>
    </subcellularLocation>
</comment>
<evidence type="ECO:0000256" key="4">
    <source>
        <dbReference type="ARBA" id="ARBA00023136"/>
    </source>
</evidence>
<dbReference type="OrthoDB" id="10028364at2759"/>
<dbReference type="AlphaFoldDB" id="A0A0L7KMT7"/>
<feature type="domain" description="MARVEL" evidence="8">
    <location>
        <begin position="30"/>
        <end position="152"/>
    </location>
</feature>
<name>A0A0L7KMT7_OPEBR</name>
<keyword evidence="2 5" id="KW-0812">Transmembrane</keyword>
<evidence type="ECO:0000256" key="1">
    <source>
        <dbReference type="ARBA" id="ARBA00004141"/>
    </source>
</evidence>
<dbReference type="EMBL" id="JTDY01008744">
    <property type="protein sequence ID" value="KOB64425.1"/>
    <property type="molecule type" value="Genomic_DNA"/>
</dbReference>
<keyword evidence="3 7" id="KW-1133">Transmembrane helix</keyword>
<keyword evidence="10" id="KW-1185">Reference proteome</keyword>
<feature type="transmembrane region" description="Helical" evidence="7">
    <location>
        <begin position="127"/>
        <end position="146"/>
    </location>
</feature>
<keyword evidence="4 5" id="KW-0472">Membrane</keyword>
<proteinExistence type="predicted"/>
<dbReference type="InterPro" id="IPR050578">
    <property type="entry name" value="MARVEL-CKLF_proteins"/>
</dbReference>
<feature type="region of interest" description="Disordered" evidence="6">
    <location>
        <begin position="1"/>
        <end position="21"/>
    </location>
</feature>
<evidence type="ECO:0000256" key="2">
    <source>
        <dbReference type="ARBA" id="ARBA00022692"/>
    </source>
</evidence>
<organism evidence="9 10">
    <name type="scientific">Operophtera brumata</name>
    <name type="common">Winter moth</name>
    <name type="synonym">Phalaena brumata</name>
    <dbReference type="NCBI Taxonomy" id="104452"/>
    <lineage>
        <taxon>Eukaryota</taxon>
        <taxon>Metazoa</taxon>
        <taxon>Ecdysozoa</taxon>
        <taxon>Arthropoda</taxon>
        <taxon>Hexapoda</taxon>
        <taxon>Insecta</taxon>
        <taxon>Pterygota</taxon>
        <taxon>Neoptera</taxon>
        <taxon>Endopterygota</taxon>
        <taxon>Lepidoptera</taxon>
        <taxon>Glossata</taxon>
        <taxon>Ditrysia</taxon>
        <taxon>Geometroidea</taxon>
        <taxon>Geometridae</taxon>
        <taxon>Larentiinae</taxon>
        <taxon>Operophtera</taxon>
    </lineage>
</organism>
<accession>A0A0L7KMT7</accession>
<evidence type="ECO:0000256" key="3">
    <source>
        <dbReference type="ARBA" id="ARBA00022989"/>
    </source>
</evidence>
<reference evidence="9 10" key="1">
    <citation type="journal article" date="2015" name="Genome Biol. Evol.">
        <title>The genome of winter moth (Operophtera brumata) provides a genomic perspective on sexual dimorphism and phenology.</title>
        <authorList>
            <person name="Derks M.F."/>
            <person name="Smit S."/>
            <person name="Salis L."/>
            <person name="Schijlen E."/>
            <person name="Bossers A."/>
            <person name="Mateman C."/>
            <person name="Pijl A.S."/>
            <person name="de Ridder D."/>
            <person name="Groenen M.A."/>
            <person name="Visser M.E."/>
            <person name="Megens H.J."/>
        </authorList>
    </citation>
    <scope>NUCLEOTIDE SEQUENCE [LARGE SCALE GENOMIC DNA]</scope>
    <source>
        <strain evidence="9">WM2013NL</strain>
        <tissue evidence="9">Head and thorax</tissue>
    </source>
</reference>
<evidence type="ECO:0000313" key="9">
    <source>
        <dbReference type="EMBL" id="KOB64425.1"/>
    </source>
</evidence>
<evidence type="ECO:0000313" key="10">
    <source>
        <dbReference type="Proteomes" id="UP000037510"/>
    </source>
</evidence>
<comment type="caution">
    <text evidence="9">The sequence shown here is derived from an EMBL/GenBank/DDBJ whole genome shotgun (WGS) entry which is preliminary data.</text>
</comment>
<protein>
    <submittedName>
        <fullName evidence="9">Putative F28H1.4a</fullName>
    </submittedName>
</protein>
<dbReference type="PROSITE" id="PS51225">
    <property type="entry name" value="MARVEL"/>
    <property type="match status" value="1"/>
</dbReference>
<feature type="transmembrane region" description="Helical" evidence="7">
    <location>
        <begin position="100"/>
        <end position="121"/>
    </location>
</feature>
<sequence length="158" mass="17857">MFDNYGNNQAAQPQPPPSSPTRVVRFDKSYVQSTPGILKLVEIICNIVGFICIKVSPAWFSAFLYNLLYWAGNIITILLLVMYTFHLVEKFDKLPWLKFEFSFCVIMVLMYIGCSIFATTIAESAGYAVGFFGLCAIIAYGMDGYLKFKAYRRGLPPQ</sequence>
<dbReference type="InterPro" id="IPR008253">
    <property type="entry name" value="Marvel"/>
</dbReference>
<evidence type="ECO:0000256" key="6">
    <source>
        <dbReference type="SAM" id="MobiDB-lite"/>
    </source>
</evidence>
<dbReference type="PANTHER" id="PTHR22776">
    <property type="entry name" value="MARVEL-CONTAINING POTENTIAL LIPID RAFT-ASSOCIATED PROTEIN"/>
    <property type="match status" value="1"/>
</dbReference>
<dbReference type="PANTHER" id="PTHR22776:SF49">
    <property type="entry name" value="MARVEL DOMAIN-CONTAINING PROTEIN"/>
    <property type="match status" value="1"/>
</dbReference>
<dbReference type="GO" id="GO:0016020">
    <property type="term" value="C:membrane"/>
    <property type="evidence" value="ECO:0007669"/>
    <property type="project" value="UniProtKB-SubCell"/>
</dbReference>
<evidence type="ECO:0000259" key="8">
    <source>
        <dbReference type="PROSITE" id="PS51225"/>
    </source>
</evidence>
<dbReference type="Proteomes" id="UP000037510">
    <property type="component" value="Unassembled WGS sequence"/>
</dbReference>
<evidence type="ECO:0000256" key="7">
    <source>
        <dbReference type="SAM" id="Phobius"/>
    </source>
</evidence>